<evidence type="ECO:0000313" key="2">
    <source>
        <dbReference type="EMBL" id="EEU34113.1"/>
    </source>
</evidence>
<evidence type="ECO:0000256" key="1">
    <source>
        <dbReference type="SAM" id="MobiDB-lite"/>
    </source>
</evidence>
<dbReference type="KEGG" id="nhe:NECHADRAFT_85658"/>
<accession>C7ZPB2</accession>
<dbReference type="RefSeq" id="XP_003039826.1">
    <property type="nucleotide sequence ID" value="XM_003039780.1"/>
</dbReference>
<dbReference type="AlphaFoldDB" id="C7ZPB2"/>
<dbReference type="InParanoid" id="C7ZPB2"/>
<dbReference type="GeneID" id="9677554"/>
<sequence>MFILEGLCVWHIESLRGHGTVPPNRPGLTCSNLFTTLSLLPKITGTFHGGTPERWETPPTRTEGVAGERNNPAYPSGGSARRDVLVERPIAQETARPLRQWETTRKHEEQEKATREITQEPEKFHISARQRATYASRLPLERTVTMHLISRYLHGRSKMDFQLPEGEAFKTEEL</sequence>
<dbReference type="VEuPathDB" id="FungiDB:NECHADRAFT_85658"/>
<dbReference type="HOGENOM" id="CLU_1540467_0_0_1"/>
<keyword evidence="3" id="KW-1185">Reference proteome</keyword>
<feature type="region of interest" description="Disordered" evidence="1">
    <location>
        <begin position="47"/>
        <end position="80"/>
    </location>
</feature>
<gene>
    <name evidence="2" type="ORF">NECHADRAFT_85658</name>
</gene>
<proteinExistence type="predicted"/>
<protein>
    <submittedName>
        <fullName evidence="2">Uncharacterized protein</fullName>
    </submittedName>
</protein>
<reference evidence="2 3" key="1">
    <citation type="journal article" date="2009" name="PLoS Genet.">
        <title>The genome of Nectria haematococca: contribution of supernumerary chromosomes to gene expansion.</title>
        <authorList>
            <person name="Coleman J.J."/>
            <person name="Rounsley S.D."/>
            <person name="Rodriguez-Carres M."/>
            <person name="Kuo A."/>
            <person name="Wasmann C.C."/>
            <person name="Grimwood J."/>
            <person name="Schmutz J."/>
            <person name="Taga M."/>
            <person name="White G.J."/>
            <person name="Zhou S."/>
            <person name="Schwartz D.C."/>
            <person name="Freitag M."/>
            <person name="Ma L.J."/>
            <person name="Danchin E.G."/>
            <person name="Henrissat B."/>
            <person name="Coutinho P.M."/>
            <person name="Nelson D.R."/>
            <person name="Straney D."/>
            <person name="Napoli C.A."/>
            <person name="Barker B.M."/>
            <person name="Gribskov M."/>
            <person name="Rep M."/>
            <person name="Kroken S."/>
            <person name="Molnar I."/>
            <person name="Rensing C."/>
            <person name="Kennell J.C."/>
            <person name="Zamora J."/>
            <person name="Farman M.L."/>
            <person name="Selker E.U."/>
            <person name="Salamov A."/>
            <person name="Shapiro H."/>
            <person name="Pangilinan J."/>
            <person name="Lindquist E."/>
            <person name="Lamers C."/>
            <person name="Grigoriev I.V."/>
            <person name="Geiser D.M."/>
            <person name="Covert S.F."/>
            <person name="Temporini E."/>
            <person name="Vanetten H.D."/>
        </authorList>
    </citation>
    <scope>NUCLEOTIDE SEQUENCE [LARGE SCALE GENOMIC DNA]</scope>
    <source>
        <strain evidence="3">ATCC MYA-4622 / CBS 123669 / FGSC 9596 / NRRL 45880 / 77-13-4</strain>
    </source>
</reference>
<dbReference type="EMBL" id="GG698970">
    <property type="protein sequence ID" value="EEU34113.1"/>
    <property type="molecule type" value="Genomic_DNA"/>
</dbReference>
<name>C7ZPB2_FUSV7</name>
<organism evidence="2 3">
    <name type="scientific">Fusarium vanettenii (strain ATCC MYA-4622 / CBS 123669 / FGSC 9596 / NRRL 45880 / 77-13-4)</name>
    <name type="common">Fusarium solani subsp. pisi</name>
    <dbReference type="NCBI Taxonomy" id="660122"/>
    <lineage>
        <taxon>Eukaryota</taxon>
        <taxon>Fungi</taxon>
        <taxon>Dikarya</taxon>
        <taxon>Ascomycota</taxon>
        <taxon>Pezizomycotina</taxon>
        <taxon>Sordariomycetes</taxon>
        <taxon>Hypocreomycetidae</taxon>
        <taxon>Hypocreales</taxon>
        <taxon>Nectriaceae</taxon>
        <taxon>Fusarium</taxon>
        <taxon>Fusarium solani species complex</taxon>
        <taxon>Fusarium vanettenii</taxon>
    </lineage>
</organism>
<dbReference type="Proteomes" id="UP000005206">
    <property type="component" value="Chromosome 10"/>
</dbReference>
<evidence type="ECO:0000313" key="3">
    <source>
        <dbReference type="Proteomes" id="UP000005206"/>
    </source>
</evidence>